<comment type="caution">
    <text evidence="7">The sequence shown here is derived from an EMBL/GenBank/DDBJ whole genome shotgun (WGS) entry which is preliminary data.</text>
</comment>
<dbReference type="PANTHER" id="PTHR11101:SF80">
    <property type="entry name" value="PHOSPHATE TRANSPORTER"/>
    <property type="match status" value="1"/>
</dbReference>
<feature type="non-terminal residue" evidence="7">
    <location>
        <position position="181"/>
    </location>
</feature>
<feature type="transmembrane region" description="Helical" evidence="6">
    <location>
        <begin position="104"/>
        <end position="129"/>
    </location>
</feature>
<evidence type="ECO:0000256" key="5">
    <source>
        <dbReference type="ARBA" id="ARBA00023136"/>
    </source>
</evidence>
<reference evidence="7" key="1">
    <citation type="journal article" date="2014" name="Front. Microbiol.">
        <title>High frequency of phylogenetically diverse reductive dehalogenase-homologous genes in deep subseafloor sedimentary metagenomes.</title>
        <authorList>
            <person name="Kawai M."/>
            <person name="Futagami T."/>
            <person name="Toyoda A."/>
            <person name="Takaki Y."/>
            <person name="Nishi S."/>
            <person name="Hori S."/>
            <person name="Arai W."/>
            <person name="Tsubouchi T."/>
            <person name="Morono Y."/>
            <person name="Uchiyama I."/>
            <person name="Ito T."/>
            <person name="Fujiyama A."/>
            <person name="Inagaki F."/>
            <person name="Takami H."/>
        </authorList>
    </citation>
    <scope>NUCLEOTIDE SEQUENCE</scope>
    <source>
        <strain evidence="7">Expedition CK06-06</strain>
    </source>
</reference>
<dbReference type="EMBL" id="BARV01039728">
    <property type="protein sequence ID" value="GAI47623.1"/>
    <property type="molecule type" value="Genomic_DNA"/>
</dbReference>
<evidence type="ECO:0000256" key="3">
    <source>
        <dbReference type="ARBA" id="ARBA00022692"/>
    </source>
</evidence>
<feature type="non-terminal residue" evidence="7">
    <location>
        <position position="1"/>
    </location>
</feature>
<dbReference type="GO" id="GO:0005315">
    <property type="term" value="F:phosphate transmembrane transporter activity"/>
    <property type="evidence" value="ECO:0007669"/>
    <property type="project" value="InterPro"/>
</dbReference>
<keyword evidence="3 6" id="KW-0812">Transmembrane</keyword>
<protein>
    <recommendedName>
        <fullName evidence="8">Phosphate transporter</fullName>
    </recommendedName>
</protein>
<name>X1NVI8_9ZZZZ</name>
<evidence type="ECO:0000256" key="4">
    <source>
        <dbReference type="ARBA" id="ARBA00022989"/>
    </source>
</evidence>
<feature type="transmembrane region" description="Helical" evidence="6">
    <location>
        <begin position="48"/>
        <end position="70"/>
    </location>
</feature>
<evidence type="ECO:0008006" key="8">
    <source>
        <dbReference type="Google" id="ProtNLM"/>
    </source>
</evidence>
<dbReference type="PANTHER" id="PTHR11101">
    <property type="entry name" value="PHOSPHATE TRANSPORTER"/>
    <property type="match status" value="1"/>
</dbReference>
<evidence type="ECO:0000256" key="1">
    <source>
        <dbReference type="ARBA" id="ARBA00004141"/>
    </source>
</evidence>
<feature type="transmembrane region" description="Helical" evidence="6">
    <location>
        <begin position="77"/>
        <end position="98"/>
    </location>
</feature>
<evidence type="ECO:0000256" key="6">
    <source>
        <dbReference type="SAM" id="Phobius"/>
    </source>
</evidence>
<accession>X1NVI8</accession>
<dbReference type="InterPro" id="IPR001204">
    <property type="entry name" value="Phos_transporter"/>
</dbReference>
<evidence type="ECO:0000256" key="2">
    <source>
        <dbReference type="ARBA" id="ARBA00022448"/>
    </source>
</evidence>
<keyword evidence="4 6" id="KW-1133">Transmembrane helix</keyword>
<keyword evidence="2" id="KW-0813">Transport</keyword>
<feature type="transmembrane region" description="Helical" evidence="6">
    <location>
        <begin position="14"/>
        <end position="36"/>
    </location>
</feature>
<proteinExistence type="predicted"/>
<keyword evidence="5 6" id="KW-0472">Membrane</keyword>
<dbReference type="GO" id="GO:0035435">
    <property type="term" value="P:phosphate ion transmembrane transport"/>
    <property type="evidence" value="ECO:0007669"/>
    <property type="project" value="TreeGrafter"/>
</dbReference>
<organism evidence="7">
    <name type="scientific">marine sediment metagenome</name>
    <dbReference type="NCBI Taxonomy" id="412755"/>
    <lineage>
        <taxon>unclassified sequences</taxon>
        <taxon>metagenomes</taxon>
        <taxon>ecological metagenomes</taxon>
    </lineage>
</organism>
<dbReference type="Pfam" id="PF01384">
    <property type="entry name" value="PHO4"/>
    <property type="match status" value="1"/>
</dbReference>
<sequence length="181" mass="18807">ATVIGTRALSPRKAIIMAAIFNLAGAATGTAVAQTIGKGILIPEAISYQTVIAALAAVIIWTTLATYYGLPVSLTHGFVAAIAAAGFASWVGSGAVNWTKLGQVLSAVVTAPVLGFVGGFLFMVVLLWLFRKSVPSKVRGFFINLQVLSAAFMAYSHGKNDGQMPIGVITMALVIYYQGIG</sequence>
<evidence type="ECO:0000313" key="7">
    <source>
        <dbReference type="EMBL" id="GAI47623.1"/>
    </source>
</evidence>
<dbReference type="AlphaFoldDB" id="X1NVI8"/>
<gene>
    <name evidence="7" type="ORF">S06H3_60797</name>
</gene>
<dbReference type="GO" id="GO:0016020">
    <property type="term" value="C:membrane"/>
    <property type="evidence" value="ECO:0007669"/>
    <property type="project" value="UniProtKB-SubCell"/>
</dbReference>
<comment type="subcellular location">
    <subcellularLocation>
        <location evidence="1">Membrane</location>
        <topology evidence="1">Multi-pass membrane protein</topology>
    </subcellularLocation>
</comment>